<reference evidence="2 3" key="1">
    <citation type="journal article" date="2018" name="Genet. Mol. Biol.">
        <title>The genome sequence of Dyella jiangningensis FCAV SCS01 from a lignocellulose-decomposing microbial consortium metagenome reveals potential for biotechnological applications.</title>
        <authorList>
            <person name="Desiderato J.G."/>
            <person name="Alvarenga D.O."/>
            <person name="Constancio M.T.L."/>
            <person name="Alves L.M.C."/>
            <person name="Varani A.M."/>
        </authorList>
    </citation>
    <scope>NUCLEOTIDE SEQUENCE [LARGE SCALE GENOMIC DNA]</scope>
    <source>
        <strain evidence="2 3">FCAV SCS01</strain>
    </source>
</reference>
<dbReference type="AlphaFoldDB" id="A0A328P446"/>
<organism evidence="2 3">
    <name type="scientific">Dyella jiangningensis</name>
    <dbReference type="NCBI Taxonomy" id="1379159"/>
    <lineage>
        <taxon>Bacteria</taxon>
        <taxon>Pseudomonadati</taxon>
        <taxon>Pseudomonadota</taxon>
        <taxon>Gammaproteobacteria</taxon>
        <taxon>Lysobacterales</taxon>
        <taxon>Rhodanobacteraceae</taxon>
        <taxon>Dyella</taxon>
    </lineage>
</organism>
<feature type="transmembrane region" description="Helical" evidence="1">
    <location>
        <begin position="25"/>
        <end position="44"/>
    </location>
</feature>
<gene>
    <name evidence="2" type="ORF">CA260_17260</name>
</gene>
<keyword evidence="1" id="KW-0472">Membrane</keyword>
<comment type="caution">
    <text evidence="2">The sequence shown here is derived from an EMBL/GenBank/DDBJ whole genome shotgun (WGS) entry which is preliminary data.</text>
</comment>
<dbReference type="RefSeq" id="WP_111984249.1">
    <property type="nucleotide sequence ID" value="NZ_NFZS01000004.1"/>
</dbReference>
<name>A0A328P446_9GAMM</name>
<protein>
    <submittedName>
        <fullName evidence="2">Uncharacterized protein</fullName>
    </submittedName>
</protein>
<keyword evidence="1" id="KW-1133">Transmembrane helix</keyword>
<evidence type="ECO:0000256" key="1">
    <source>
        <dbReference type="SAM" id="Phobius"/>
    </source>
</evidence>
<keyword evidence="1" id="KW-0812">Transmembrane</keyword>
<proteinExistence type="predicted"/>
<keyword evidence="3" id="KW-1185">Reference proteome</keyword>
<sequence>MDLLAAALLVRPYRPRPEWMEDLNLWWAAVMAAFLLVSAGAAAWRALQRRKQEKHAALDRVRARQRKR</sequence>
<evidence type="ECO:0000313" key="3">
    <source>
        <dbReference type="Proteomes" id="UP000248926"/>
    </source>
</evidence>
<dbReference type="EMBL" id="NFZS01000004">
    <property type="protein sequence ID" value="RAO75786.1"/>
    <property type="molecule type" value="Genomic_DNA"/>
</dbReference>
<accession>A0A328P446</accession>
<dbReference type="Proteomes" id="UP000248926">
    <property type="component" value="Unassembled WGS sequence"/>
</dbReference>
<evidence type="ECO:0000313" key="2">
    <source>
        <dbReference type="EMBL" id="RAO75786.1"/>
    </source>
</evidence>